<dbReference type="Gene3D" id="3.80.30.20">
    <property type="entry name" value="tm_1862 like domain"/>
    <property type="match status" value="1"/>
</dbReference>
<dbReference type="GO" id="GO:0003824">
    <property type="term" value="F:catalytic activity"/>
    <property type="evidence" value="ECO:0007669"/>
    <property type="project" value="InterPro"/>
</dbReference>
<dbReference type="InterPro" id="IPR051198">
    <property type="entry name" value="BchE-like"/>
</dbReference>
<dbReference type="InterPro" id="IPR007197">
    <property type="entry name" value="rSAM"/>
</dbReference>
<evidence type="ECO:0000256" key="5">
    <source>
        <dbReference type="ARBA" id="ARBA00023014"/>
    </source>
</evidence>
<proteinExistence type="predicted"/>
<keyword evidence="2" id="KW-0949">S-adenosyl-L-methionine</keyword>
<comment type="cofactor">
    <cofactor evidence="1">
        <name>[4Fe-4S] cluster</name>
        <dbReference type="ChEBI" id="CHEBI:49883"/>
    </cofactor>
</comment>
<comment type="caution">
    <text evidence="7">The sequence shown here is derived from an EMBL/GenBank/DDBJ whole genome shotgun (WGS) entry which is preliminary data.</text>
</comment>
<dbReference type="PANTHER" id="PTHR43409:SF7">
    <property type="entry name" value="BLL1977 PROTEIN"/>
    <property type="match status" value="1"/>
</dbReference>
<evidence type="ECO:0000256" key="3">
    <source>
        <dbReference type="ARBA" id="ARBA00022723"/>
    </source>
</evidence>
<gene>
    <name evidence="7" type="ORF">HY768_09350</name>
</gene>
<dbReference type="InterPro" id="IPR023404">
    <property type="entry name" value="rSAM_horseshoe"/>
</dbReference>
<evidence type="ECO:0000259" key="6">
    <source>
        <dbReference type="PROSITE" id="PS51918"/>
    </source>
</evidence>
<organism evidence="7 8">
    <name type="scientific">candidate division TA06 bacterium</name>
    <dbReference type="NCBI Taxonomy" id="2250710"/>
    <lineage>
        <taxon>Bacteria</taxon>
        <taxon>Bacteria division TA06</taxon>
    </lineage>
</organism>
<dbReference type="AlphaFoldDB" id="A0A933IDK7"/>
<dbReference type="SFLD" id="SFLDG01082">
    <property type="entry name" value="B12-binding_domain_containing"/>
    <property type="match status" value="1"/>
</dbReference>
<dbReference type="EMBL" id="JACQXR010000122">
    <property type="protein sequence ID" value="MBI4727404.1"/>
    <property type="molecule type" value="Genomic_DNA"/>
</dbReference>
<evidence type="ECO:0000256" key="4">
    <source>
        <dbReference type="ARBA" id="ARBA00023004"/>
    </source>
</evidence>
<keyword evidence="5" id="KW-0411">Iron-sulfur</keyword>
<evidence type="ECO:0000256" key="1">
    <source>
        <dbReference type="ARBA" id="ARBA00001966"/>
    </source>
</evidence>
<dbReference type="Pfam" id="PF04055">
    <property type="entry name" value="Radical_SAM"/>
    <property type="match status" value="1"/>
</dbReference>
<dbReference type="GO" id="GO:0046872">
    <property type="term" value="F:metal ion binding"/>
    <property type="evidence" value="ECO:0007669"/>
    <property type="project" value="UniProtKB-KW"/>
</dbReference>
<dbReference type="GO" id="GO:0005829">
    <property type="term" value="C:cytosol"/>
    <property type="evidence" value="ECO:0007669"/>
    <property type="project" value="TreeGrafter"/>
</dbReference>
<evidence type="ECO:0000256" key="2">
    <source>
        <dbReference type="ARBA" id="ARBA00022691"/>
    </source>
</evidence>
<dbReference type="CDD" id="cd01335">
    <property type="entry name" value="Radical_SAM"/>
    <property type="match status" value="1"/>
</dbReference>
<dbReference type="SFLD" id="SFLDS00029">
    <property type="entry name" value="Radical_SAM"/>
    <property type="match status" value="1"/>
</dbReference>
<dbReference type="InterPro" id="IPR006638">
    <property type="entry name" value="Elp3/MiaA/NifB-like_rSAM"/>
</dbReference>
<name>A0A933IDK7_UNCT6</name>
<feature type="domain" description="Radical SAM core" evidence="6">
    <location>
        <begin position="194"/>
        <end position="409"/>
    </location>
</feature>
<dbReference type="SUPFAM" id="SSF102114">
    <property type="entry name" value="Radical SAM enzymes"/>
    <property type="match status" value="1"/>
</dbReference>
<dbReference type="SMART" id="SM00729">
    <property type="entry name" value="Elp3"/>
    <property type="match status" value="1"/>
</dbReference>
<keyword evidence="4" id="KW-0408">Iron</keyword>
<keyword evidence="3" id="KW-0479">Metal-binding</keyword>
<accession>A0A933IDK7</accession>
<sequence length="409" mass="46855">MKIVLLNPPGKKLYLRDNYCAKVSKTGYINPPVDLIVISGWLWNKHKLKAVDAIVQRLSPPKTMSEILAFKSQAAIVLTSRLSWPEDVIFLRQLKNELPDLLLIGCGDLFLANWSKEEWQSIFEAVIFDYTTPNLARFLDEFEKRVEHSFTYEGIAFKKDNGSWVGKWQAASGEYRIPISQHELFPLRLYRHPFLRRLPYTVVVSDFGCPYRCSFCLSGVLGYKFRPVSDVIEELLYLKSLGVKEIFFGDQCYGVPRERNEEMMKTMLVNNLKFGWGCYTRIDAVDKELLSLMKRAGCHTIVFGLESATPEICRQIHKAIDVDRAKEALSWCQKLKIQTVATFIFGLPGESKKECLKTMELAMTLNLDYASFNLATPRPLKRALGIKSITQALIIAQNALELLRESFKK</sequence>
<dbReference type="InterPro" id="IPR058240">
    <property type="entry name" value="rSAM_sf"/>
</dbReference>
<evidence type="ECO:0000313" key="8">
    <source>
        <dbReference type="Proteomes" id="UP000736328"/>
    </source>
</evidence>
<dbReference type="PANTHER" id="PTHR43409">
    <property type="entry name" value="ANAEROBIC MAGNESIUM-PROTOPORPHYRIN IX MONOMETHYL ESTER CYCLASE-RELATED"/>
    <property type="match status" value="1"/>
</dbReference>
<dbReference type="GO" id="GO:0051536">
    <property type="term" value="F:iron-sulfur cluster binding"/>
    <property type="evidence" value="ECO:0007669"/>
    <property type="project" value="UniProtKB-KW"/>
</dbReference>
<evidence type="ECO:0000313" key="7">
    <source>
        <dbReference type="EMBL" id="MBI4727404.1"/>
    </source>
</evidence>
<protein>
    <submittedName>
        <fullName evidence="7">Radical SAM protein</fullName>
    </submittedName>
</protein>
<dbReference type="PROSITE" id="PS51918">
    <property type="entry name" value="RADICAL_SAM"/>
    <property type="match status" value="1"/>
</dbReference>
<dbReference type="Proteomes" id="UP000736328">
    <property type="component" value="Unassembled WGS sequence"/>
</dbReference>
<reference evidence="7" key="1">
    <citation type="submission" date="2020-07" db="EMBL/GenBank/DDBJ databases">
        <title>Huge and variable diversity of episymbiotic CPR bacteria and DPANN archaea in groundwater ecosystems.</title>
        <authorList>
            <person name="He C.Y."/>
            <person name="Keren R."/>
            <person name="Whittaker M."/>
            <person name="Farag I.F."/>
            <person name="Doudna J."/>
            <person name="Cate J.H.D."/>
            <person name="Banfield J.F."/>
        </authorList>
    </citation>
    <scope>NUCLEOTIDE SEQUENCE</scope>
    <source>
        <strain evidence="7">NC_groundwater_1520_Pr4_B-0.1um_53_5</strain>
    </source>
</reference>